<feature type="region of interest" description="Disordered" evidence="4">
    <location>
        <begin position="85"/>
        <end position="150"/>
    </location>
</feature>
<dbReference type="SUPFAM" id="SSF50249">
    <property type="entry name" value="Nucleic acid-binding proteins"/>
    <property type="match status" value="1"/>
</dbReference>
<comment type="caution">
    <text evidence="5">The sequence shown here is derived from an EMBL/GenBank/DDBJ whole genome shotgun (WGS) entry which is preliminary data.</text>
</comment>
<feature type="compositionally biased region" description="Polar residues" evidence="4">
    <location>
        <begin position="85"/>
        <end position="96"/>
    </location>
</feature>
<gene>
    <name evidence="5" type="ORF">AUJ30_01410</name>
</gene>
<dbReference type="Proteomes" id="UP000182693">
    <property type="component" value="Unassembled WGS sequence"/>
</dbReference>
<name>A0A1J4XTU4_9BACT</name>
<dbReference type="PANTHER" id="PTHR10302:SF27">
    <property type="entry name" value="SINGLE-STRANDED DNA-BINDING PROTEIN"/>
    <property type="match status" value="1"/>
</dbReference>
<dbReference type="PIRSF" id="PIRSF002070">
    <property type="entry name" value="SSB"/>
    <property type="match status" value="1"/>
</dbReference>
<dbReference type="InterPro" id="IPR012340">
    <property type="entry name" value="NA-bd_OB-fold"/>
</dbReference>
<dbReference type="GO" id="GO:0006260">
    <property type="term" value="P:DNA replication"/>
    <property type="evidence" value="ECO:0007669"/>
    <property type="project" value="InterPro"/>
</dbReference>
<dbReference type="NCBIfam" id="TIGR00621">
    <property type="entry name" value="ssb"/>
    <property type="match status" value="1"/>
</dbReference>
<proteinExistence type="inferred from homology"/>
<evidence type="ECO:0000313" key="5">
    <source>
        <dbReference type="EMBL" id="OIO65162.1"/>
    </source>
</evidence>
<dbReference type="EMBL" id="MNWX01000026">
    <property type="protein sequence ID" value="OIO65162.1"/>
    <property type="molecule type" value="Genomic_DNA"/>
</dbReference>
<comment type="subunit">
    <text evidence="2">Homotetramer.</text>
</comment>
<evidence type="ECO:0000256" key="3">
    <source>
        <dbReference type="PIRNR" id="PIRNR002070"/>
    </source>
</evidence>
<feature type="compositionally biased region" description="Polar residues" evidence="4">
    <location>
        <begin position="107"/>
        <end position="116"/>
    </location>
</feature>
<reference evidence="5 6" key="1">
    <citation type="journal article" date="2016" name="Environ. Microbiol.">
        <title>Genomic resolution of a cold subsurface aquifer community provides metabolic insights for novel microbes adapted to high CO concentrations.</title>
        <authorList>
            <person name="Probst A.J."/>
            <person name="Castelle C.J."/>
            <person name="Singh A."/>
            <person name="Brown C.T."/>
            <person name="Anantharaman K."/>
            <person name="Sharon I."/>
            <person name="Hug L.A."/>
            <person name="Burstein D."/>
            <person name="Emerson J.B."/>
            <person name="Thomas B.C."/>
            <person name="Banfield J.F."/>
        </authorList>
    </citation>
    <scope>NUCLEOTIDE SEQUENCE [LARGE SCALE GENOMIC DNA]</scope>
    <source>
        <strain evidence="5">CG1_02_39_135</strain>
    </source>
</reference>
<protein>
    <recommendedName>
        <fullName evidence="2 3">Single-stranded DNA-binding protein</fullName>
        <shortName evidence="2">SSB</shortName>
    </recommendedName>
</protein>
<sequence length="150" mass="17037">MNLNKVFILGRLTADPQLRTTPTGQQVASFGVATNRIWNDKTGSRQQEVEYHNVVVWGRQAEIVSQFLTKGSLLLVEGRMRTRTWQNKQGQNQRTTEIIGERIQLGPRSSQSQTGFNKPEAEETKSVSPKKELPEIDINEEDIKAEDLPF</sequence>
<feature type="compositionally biased region" description="Basic and acidic residues" evidence="4">
    <location>
        <begin position="119"/>
        <end position="134"/>
    </location>
</feature>
<feature type="compositionally biased region" description="Basic and acidic residues" evidence="4">
    <location>
        <begin position="141"/>
        <end position="150"/>
    </location>
</feature>
<evidence type="ECO:0000256" key="2">
    <source>
        <dbReference type="HAMAP-Rule" id="MF_00984"/>
    </source>
</evidence>
<dbReference type="InterPro" id="IPR000424">
    <property type="entry name" value="Primosome_PriB/ssb"/>
</dbReference>
<organism evidence="5 6">
    <name type="scientific">Candidatus Wolfebacteria bacterium CG1_02_39_135</name>
    <dbReference type="NCBI Taxonomy" id="1805425"/>
    <lineage>
        <taxon>Bacteria</taxon>
        <taxon>Candidatus Wolfeibacteriota</taxon>
    </lineage>
</organism>
<dbReference type="Gene3D" id="2.40.50.140">
    <property type="entry name" value="Nucleic acid-binding proteins"/>
    <property type="match status" value="1"/>
</dbReference>
<dbReference type="AlphaFoldDB" id="A0A1J4XTU4"/>
<dbReference type="PANTHER" id="PTHR10302">
    <property type="entry name" value="SINGLE-STRANDED DNA-BINDING PROTEIN"/>
    <property type="match status" value="1"/>
</dbReference>
<accession>A0A1J4XTU4</accession>
<evidence type="ECO:0000256" key="4">
    <source>
        <dbReference type="SAM" id="MobiDB-lite"/>
    </source>
</evidence>
<dbReference type="GO" id="GO:0003697">
    <property type="term" value="F:single-stranded DNA binding"/>
    <property type="evidence" value="ECO:0007669"/>
    <property type="project" value="UniProtKB-UniRule"/>
</dbReference>
<dbReference type="InterPro" id="IPR011344">
    <property type="entry name" value="ssDNA-bd"/>
</dbReference>
<comment type="caution">
    <text evidence="2">Lacks conserved residue(s) required for the propagation of feature annotation.</text>
</comment>
<dbReference type="PROSITE" id="PS50935">
    <property type="entry name" value="SSB"/>
    <property type="match status" value="1"/>
</dbReference>
<dbReference type="STRING" id="1805425.AUJ30_01410"/>
<dbReference type="Pfam" id="PF00436">
    <property type="entry name" value="SSB"/>
    <property type="match status" value="1"/>
</dbReference>
<dbReference type="HAMAP" id="MF_00984">
    <property type="entry name" value="SSB"/>
    <property type="match status" value="1"/>
</dbReference>
<evidence type="ECO:0000256" key="1">
    <source>
        <dbReference type="ARBA" id="ARBA00023125"/>
    </source>
</evidence>
<evidence type="ECO:0000313" key="6">
    <source>
        <dbReference type="Proteomes" id="UP000182693"/>
    </source>
</evidence>
<keyword evidence="1 2" id="KW-0238">DNA-binding</keyword>
<dbReference type="GO" id="GO:0009295">
    <property type="term" value="C:nucleoid"/>
    <property type="evidence" value="ECO:0007669"/>
    <property type="project" value="TreeGrafter"/>
</dbReference>
<dbReference type="CDD" id="cd04496">
    <property type="entry name" value="SSB_OBF"/>
    <property type="match status" value="1"/>
</dbReference>